<dbReference type="KEGG" id="ccac:CcaHIS019_0410160"/>
<dbReference type="InterPro" id="IPR011009">
    <property type="entry name" value="Kinase-like_dom_sf"/>
</dbReference>
<dbReference type="Proteomes" id="UP001233271">
    <property type="component" value="Chromosome 4"/>
</dbReference>
<feature type="domain" description="Protein kinase" evidence="1">
    <location>
        <begin position="41"/>
        <end position="224"/>
    </location>
</feature>
<name>A0AA48L571_9TREE</name>
<evidence type="ECO:0000259" key="1">
    <source>
        <dbReference type="PROSITE" id="PS50011"/>
    </source>
</evidence>
<dbReference type="InterPro" id="IPR052396">
    <property type="entry name" value="Meiotic_Drive_Suppr_Kinase"/>
</dbReference>
<dbReference type="PROSITE" id="PS50011">
    <property type="entry name" value="PROTEIN_KINASE_DOM"/>
    <property type="match status" value="1"/>
</dbReference>
<reference evidence="2" key="1">
    <citation type="journal article" date="2023" name="BMC Genomics">
        <title>Chromosome-level genome assemblies of Cutaneotrichosporon spp. (Trichosporonales, Basidiomycota) reveal imbalanced evolution between nucleotide sequences and chromosome synteny.</title>
        <authorList>
            <person name="Kobayashi Y."/>
            <person name="Kayamori A."/>
            <person name="Aoki K."/>
            <person name="Shiwa Y."/>
            <person name="Matsutani M."/>
            <person name="Fujita N."/>
            <person name="Sugita T."/>
            <person name="Iwasaki W."/>
            <person name="Tanaka N."/>
            <person name="Takashima M."/>
        </authorList>
    </citation>
    <scope>NUCLEOTIDE SEQUENCE</scope>
    <source>
        <strain evidence="2">HIS019</strain>
    </source>
</reference>
<proteinExistence type="predicted"/>
<dbReference type="PANTHER" id="PTHR37171:SF1">
    <property type="entry name" value="SERINE_THREONINE-PROTEIN KINASE YRZF-RELATED"/>
    <property type="match status" value="1"/>
</dbReference>
<dbReference type="GeneID" id="85496066"/>
<dbReference type="GO" id="GO:0005524">
    <property type="term" value="F:ATP binding"/>
    <property type="evidence" value="ECO:0007669"/>
    <property type="project" value="InterPro"/>
</dbReference>
<dbReference type="InterPro" id="IPR000719">
    <property type="entry name" value="Prot_kinase_dom"/>
</dbReference>
<dbReference type="GO" id="GO:0004672">
    <property type="term" value="F:protein kinase activity"/>
    <property type="evidence" value="ECO:0007669"/>
    <property type="project" value="InterPro"/>
</dbReference>
<accession>A0AA48L571</accession>
<dbReference type="RefSeq" id="XP_060457461.1">
    <property type="nucleotide sequence ID" value="XM_060600915.1"/>
</dbReference>
<organism evidence="2 3">
    <name type="scientific">Cutaneotrichosporon cavernicola</name>
    <dbReference type="NCBI Taxonomy" id="279322"/>
    <lineage>
        <taxon>Eukaryota</taxon>
        <taxon>Fungi</taxon>
        <taxon>Dikarya</taxon>
        <taxon>Basidiomycota</taxon>
        <taxon>Agaricomycotina</taxon>
        <taxon>Tremellomycetes</taxon>
        <taxon>Trichosporonales</taxon>
        <taxon>Trichosporonaceae</taxon>
        <taxon>Cutaneotrichosporon</taxon>
    </lineage>
</organism>
<dbReference type="Gene3D" id="1.10.510.10">
    <property type="entry name" value="Transferase(Phosphotransferase) domain 1"/>
    <property type="match status" value="1"/>
</dbReference>
<sequence length="224" mass="24763">MSAAFDIVAGPTFRPGRRAELERGRPYVFEPLVGPPTSPNLTLLTLRGQGRSYDVYHALLGDKPVVAKICDPWLAAGEHQLNDDDVPDRRGAMEREARLYTELEGLQGTVVPRFYGLWRGTCPSKSDYRPDYELLVLAVEDVGESLQAKVRDWAQAKDYTEAIRSAYDQLHDAGVVHNDVNLCNIMVSGPRLSLVDFEGALRKGDAEFDTALTSELAKLAEVTA</sequence>
<protein>
    <recommendedName>
        <fullName evidence="1">Protein kinase domain-containing protein</fullName>
    </recommendedName>
</protein>
<dbReference type="PANTHER" id="PTHR37171">
    <property type="entry name" value="SERINE/THREONINE-PROTEIN KINASE YRZF-RELATED"/>
    <property type="match status" value="1"/>
</dbReference>
<dbReference type="AlphaFoldDB" id="A0AA48L571"/>
<evidence type="ECO:0000313" key="2">
    <source>
        <dbReference type="EMBL" id="BEI92196.1"/>
    </source>
</evidence>
<dbReference type="Pfam" id="PF06293">
    <property type="entry name" value="Kdo"/>
    <property type="match status" value="1"/>
</dbReference>
<gene>
    <name evidence="2" type="ORF">CcaverHIS019_0410160</name>
</gene>
<evidence type="ECO:0000313" key="3">
    <source>
        <dbReference type="Proteomes" id="UP001233271"/>
    </source>
</evidence>
<keyword evidence="3" id="KW-1185">Reference proteome</keyword>
<dbReference type="EMBL" id="AP028215">
    <property type="protein sequence ID" value="BEI92196.1"/>
    <property type="molecule type" value="Genomic_DNA"/>
</dbReference>
<dbReference type="SUPFAM" id="SSF56112">
    <property type="entry name" value="Protein kinase-like (PK-like)"/>
    <property type="match status" value="1"/>
</dbReference>